<evidence type="ECO:0000313" key="2">
    <source>
        <dbReference type="EMBL" id="PWL38224.1"/>
    </source>
</evidence>
<keyword evidence="1" id="KW-1133">Transmembrane helix</keyword>
<accession>A0A316KWN8</accession>
<dbReference type="OrthoDB" id="1454571at2"/>
<gene>
    <name evidence="2" type="ORF">DKG77_08055</name>
</gene>
<comment type="caution">
    <text evidence="2">The sequence shown here is derived from an EMBL/GenBank/DDBJ whole genome shotgun (WGS) entry which is preliminary data.</text>
</comment>
<evidence type="ECO:0000313" key="3">
    <source>
        <dbReference type="Proteomes" id="UP000245762"/>
    </source>
</evidence>
<keyword evidence="1" id="KW-0472">Membrane</keyword>
<protein>
    <submittedName>
        <fullName evidence="2">Uncharacterized protein</fullName>
    </submittedName>
</protein>
<name>A0A316KWN8_9FLAO</name>
<proteinExistence type="predicted"/>
<dbReference type="AlphaFoldDB" id="A0A316KWN8"/>
<keyword evidence="1" id="KW-0812">Transmembrane</keyword>
<reference evidence="2 3" key="1">
    <citation type="submission" date="2018-05" db="EMBL/GenBank/DDBJ databases">
        <title>Complete genome sequence of Flagellimonas aquimarina ECD12 isolated from seaweed Ecklonia cava.</title>
        <authorList>
            <person name="Choi S."/>
            <person name="Seong C."/>
        </authorList>
    </citation>
    <scope>NUCLEOTIDE SEQUENCE [LARGE SCALE GENOMIC DNA]</scope>
    <source>
        <strain evidence="2 3">ECD12</strain>
    </source>
</reference>
<keyword evidence="3" id="KW-1185">Reference proteome</keyword>
<evidence type="ECO:0000256" key="1">
    <source>
        <dbReference type="SAM" id="Phobius"/>
    </source>
</evidence>
<organism evidence="2 3">
    <name type="scientific">Flagellimonas aquimarina</name>
    <dbReference type="NCBI Taxonomy" id="2201895"/>
    <lineage>
        <taxon>Bacteria</taxon>
        <taxon>Pseudomonadati</taxon>
        <taxon>Bacteroidota</taxon>
        <taxon>Flavobacteriia</taxon>
        <taxon>Flavobacteriales</taxon>
        <taxon>Flavobacteriaceae</taxon>
        <taxon>Flagellimonas</taxon>
    </lineage>
</organism>
<dbReference type="EMBL" id="QGEG01000002">
    <property type="protein sequence ID" value="PWL38224.1"/>
    <property type="molecule type" value="Genomic_DNA"/>
</dbReference>
<feature type="transmembrane region" description="Helical" evidence="1">
    <location>
        <begin position="6"/>
        <end position="26"/>
    </location>
</feature>
<sequence>MATFFTILFVLLAVNSILLIFSINGAREKSRKTIQKISEASVTKILPSESSGTEYKKAV</sequence>
<dbReference type="Proteomes" id="UP000245762">
    <property type="component" value="Unassembled WGS sequence"/>
</dbReference>